<name>A0A1W1BXE2_9ZZZZ</name>
<reference evidence="1" key="1">
    <citation type="submission" date="2016-10" db="EMBL/GenBank/DDBJ databases">
        <authorList>
            <person name="de Groot N.N."/>
        </authorList>
    </citation>
    <scope>NUCLEOTIDE SEQUENCE</scope>
</reference>
<dbReference type="AlphaFoldDB" id="A0A1W1BXE2"/>
<gene>
    <name evidence="1" type="ORF">MNB_SM-4-1595</name>
</gene>
<proteinExistence type="predicted"/>
<protein>
    <submittedName>
        <fullName evidence="1">Uncharacterized protein</fullName>
    </submittedName>
</protein>
<sequence length="302" mass="33082">MKKLIAAVLSAMIVTVVSVSASEFLPYNPQDAVGAAAFTKTQAAKETAKTGLEGTKISTYLVGEYMSASSAEAKLKSAGFEIIANYKSIKKGTTIVFTDAALKTEGAKPGRSNIAVMRLFVDKQEKMISITNPVYFGKAFMQEEYNHAIFNAELEKINKAFPGLTKSKDAWDFDGLADYHFMISMPYYKDIDVVGKGTNEELLAKAKSHKKGKGFIFELKLSETSTLVGYALSKRTSKFVKKIGRANAAILPYCFTIENGKVTALSAKYYIAISYPLLDMNGFMGIMTIPGAVIKDYEKVFK</sequence>
<evidence type="ECO:0000313" key="1">
    <source>
        <dbReference type="EMBL" id="SFV58144.1"/>
    </source>
</evidence>
<accession>A0A1W1BXE2</accession>
<organism evidence="1">
    <name type="scientific">hydrothermal vent metagenome</name>
    <dbReference type="NCBI Taxonomy" id="652676"/>
    <lineage>
        <taxon>unclassified sequences</taxon>
        <taxon>metagenomes</taxon>
        <taxon>ecological metagenomes</taxon>
    </lineage>
</organism>
<dbReference type="EMBL" id="FPHF01000045">
    <property type="protein sequence ID" value="SFV58144.1"/>
    <property type="molecule type" value="Genomic_DNA"/>
</dbReference>